<dbReference type="GO" id="GO:0003700">
    <property type="term" value="F:DNA-binding transcription factor activity"/>
    <property type="evidence" value="ECO:0007669"/>
    <property type="project" value="InterPro"/>
</dbReference>
<evidence type="ECO:0000313" key="5">
    <source>
        <dbReference type="Proteomes" id="UP000260644"/>
    </source>
</evidence>
<dbReference type="EMBL" id="QPMM01000010">
    <property type="protein sequence ID" value="RFS20743.1"/>
    <property type="molecule type" value="Genomic_DNA"/>
</dbReference>
<dbReference type="Gene3D" id="1.10.10.60">
    <property type="entry name" value="Homeodomain-like"/>
    <property type="match status" value="1"/>
</dbReference>
<dbReference type="AlphaFoldDB" id="A0A3E1Y7N5"/>
<sequence length="335" mass="38996">MNIRRSRKDFPIEADIQEFHSIDDLPGEFLPLLTNDSKFILNADEDVEMVHQVMRLGDMSLWLHDIFPRTNLHLVPFSDRKVISFQFHAKNMILNDLDGGLPYKALDREVLIYQIEDGTAPDFFIDDSEVVVRVNVNMDKKDFIELAKFNPYLQQVADMICDTTTTCKQLNPTYIRITKFVEWMTETMCKFPGKGLPATLLYRRCAINMMINAAIQFRQPHLATYQVPSYLQTVLPAALKYLESNLKQPLDLTKMAAQLGTFPIILHRTFYKAFLITPSQYQMHYRLLKAMETIWMPTTKLENIVDTYGFTSVQQLRSTFLSYYSCSIENLRNNQ</sequence>
<proteinExistence type="predicted"/>
<dbReference type="InterPro" id="IPR018060">
    <property type="entry name" value="HTH_AraC"/>
</dbReference>
<evidence type="ECO:0000259" key="3">
    <source>
        <dbReference type="PROSITE" id="PS01124"/>
    </source>
</evidence>
<dbReference type="RefSeq" id="WP_116977461.1">
    <property type="nucleotide sequence ID" value="NZ_QPMM01000010.1"/>
</dbReference>
<feature type="domain" description="HTH araC/xylS-type" evidence="3">
    <location>
        <begin position="236"/>
        <end position="334"/>
    </location>
</feature>
<dbReference type="InterPro" id="IPR009057">
    <property type="entry name" value="Homeodomain-like_sf"/>
</dbReference>
<name>A0A3E1Y7N5_9BACT</name>
<dbReference type="PROSITE" id="PS01124">
    <property type="entry name" value="HTH_ARAC_FAMILY_2"/>
    <property type="match status" value="1"/>
</dbReference>
<evidence type="ECO:0000256" key="2">
    <source>
        <dbReference type="ARBA" id="ARBA00023163"/>
    </source>
</evidence>
<keyword evidence="2" id="KW-0804">Transcription</keyword>
<dbReference type="OrthoDB" id="637213at2"/>
<dbReference type="Proteomes" id="UP000260644">
    <property type="component" value="Unassembled WGS sequence"/>
</dbReference>
<keyword evidence="5" id="KW-1185">Reference proteome</keyword>
<keyword evidence="1" id="KW-0805">Transcription regulation</keyword>
<dbReference type="GO" id="GO:0043565">
    <property type="term" value="F:sequence-specific DNA binding"/>
    <property type="evidence" value="ECO:0007669"/>
    <property type="project" value="InterPro"/>
</dbReference>
<comment type="caution">
    <text evidence="4">The sequence shown here is derived from an EMBL/GenBank/DDBJ whole genome shotgun (WGS) entry which is preliminary data.</text>
</comment>
<evidence type="ECO:0000313" key="4">
    <source>
        <dbReference type="EMBL" id="RFS20743.1"/>
    </source>
</evidence>
<reference evidence="4 5" key="1">
    <citation type="submission" date="2018-07" db="EMBL/GenBank/DDBJ databases">
        <title>Chitinophaga K2CV101002-2 sp. nov., isolated from a monsoon evergreen broad-leaved forest soil.</title>
        <authorList>
            <person name="Lv Y."/>
        </authorList>
    </citation>
    <scope>NUCLEOTIDE SEQUENCE [LARGE SCALE GENOMIC DNA]</scope>
    <source>
        <strain evidence="4 5">GDMCC 1.1288</strain>
    </source>
</reference>
<evidence type="ECO:0000256" key="1">
    <source>
        <dbReference type="ARBA" id="ARBA00023015"/>
    </source>
</evidence>
<organism evidence="4 5">
    <name type="scientific">Chitinophaga silvatica</name>
    <dbReference type="NCBI Taxonomy" id="2282649"/>
    <lineage>
        <taxon>Bacteria</taxon>
        <taxon>Pseudomonadati</taxon>
        <taxon>Bacteroidota</taxon>
        <taxon>Chitinophagia</taxon>
        <taxon>Chitinophagales</taxon>
        <taxon>Chitinophagaceae</taxon>
        <taxon>Chitinophaga</taxon>
    </lineage>
</organism>
<gene>
    <name evidence="4" type="ORF">DVR12_19495</name>
</gene>
<accession>A0A3E1Y7N5</accession>
<protein>
    <submittedName>
        <fullName evidence="4">AraC family transcriptional regulator</fullName>
    </submittedName>
</protein>
<dbReference type="SMART" id="SM00342">
    <property type="entry name" value="HTH_ARAC"/>
    <property type="match status" value="1"/>
</dbReference>
<dbReference type="SUPFAM" id="SSF46689">
    <property type="entry name" value="Homeodomain-like"/>
    <property type="match status" value="1"/>
</dbReference>